<evidence type="ECO:0000256" key="1">
    <source>
        <dbReference type="SAM" id="MobiDB-lite"/>
    </source>
</evidence>
<dbReference type="Proteomes" id="UP000249638">
    <property type="component" value="Unassembled WGS sequence"/>
</dbReference>
<organism evidence="4 5">
    <name type="scientific">Cupriavidus phytorum</name>
    <dbReference type="NCBI Taxonomy" id="3024399"/>
    <lineage>
        <taxon>Bacteria</taxon>
        <taxon>Pseudomonadati</taxon>
        <taxon>Pseudomonadota</taxon>
        <taxon>Betaproteobacteria</taxon>
        <taxon>Burkholderiales</taxon>
        <taxon>Burkholderiaceae</taxon>
        <taxon>Cupriavidus</taxon>
    </lineage>
</organism>
<name>A0A2W7PEE1_9BURK</name>
<dbReference type="PANTHER" id="PTHR34606">
    <property type="entry name" value="BON DOMAIN-CONTAINING PROTEIN"/>
    <property type="match status" value="1"/>
</dbReference>
<evidence type="ECO:0000313" key="5">
    <source>
        <dbReference type="Proteomes" id="UP000249638"/>
    </source>
</evidence>
<feature type="signal peptide" evidence="2">
    <location>
        <begin position="1"/>
        <end position="25"/>
    </location>
</feature>
<dbReference type="InterPro" id="IPR007055">
    <property type="entry name" value="BON_dom"/>
</dbReference>
<protein>
    <submittedName>
        <fullName evidence="4">BON domain-containing protein</fullName>
    </submittedName>
</protein>
<keyword evidence="2" id="KW-0732">Signal</keyword>
<dbReference type="Gene3D" id="3.30.1340.30">
    <property type="match status" value="1"/>
</dbReference>
<accession>A0A2W7PEE1</accession>
<proteinExistence type="predicted"/>
<feature type="chain" id="PRO_5015975037" evidence="2">
    <location>
        <begin position="26"/>
        <end position="123"/>
    </location>
</feature>
<dbReference type="InterPro" id="IPR014004">
    <property type="entry name" value="Transpt-assoc_nodulatn_dom_bac"/>
</dbReference>
<dbReference type="EMBL" id="QKZN01000001">
    <property type="protein sequence ID" value="PZX34614.1"/>
    <property type="molecule type" value="Genomic_DNA"/>
</dbReference>
<gene>
    <name evidence="4" type="ORF">C7416_101901</name>
</gene>
<feature type="compositionally biased region" description="Low complexity" evidence="1">
    <location>
        <begin position="24"/>
        <end position="41"/>
    </location>
</feature>
<keyword evidence="5" id="KW-1185">Reference proteome</keyword>
<dbReference type="PANTHER" id="PTHR34606:SF15">
    <property type="entry name" value="BON DOMAIN-CONTAINING PROTEIN"/>
    <property type="match status" value="1"/>
</dbReference>
<reference evidence="4" key="1">
    <citation type="submission" date="2018-06" db="EMBL/GenBank/DDBJ databases">
        <title>Genomic Encyclopedia of Type Strains, Phase IV (KMG-V): Genome sequencing to study the core and pangenomes of soil and plant-associated prokaryotes.</title>
        <authorList>
            <person name="Whitman W."/>
        </authorList>
    </citation>
    <scope>NUCLEOTIDE SEQUENCE [LARGE SCALE GENOMIC DNA]</scope>
    <source>
        <strain evidence="4">MLR2-44</strain>
    </source>
</reference>
<evidence type="ECO:0000259" key="3">
    <source>
        <dbReference type="PROSITE" id="PS50914"/>
    </source>
</evidence>
<feature type="domain" description="BON" evidence="3">
    <location>
        <begin position="54"/>
        <end position="122"/>
    </location>
</feature>
<feature type="region of interest" description="Disordered" evidence="1">
    <location>
        <begin position="24"/>
        <end position="54"/>
    </location>
</feature>
<comment type="caution">
    <text evidence="4">The sequence shown here is derived from an EMBL/GenBank/DDBJ whole genome shotgun (WGS) entry which is preliminary data.</text>
</comment>
<dbReference type="InterPro" id="IPR051686">
    <property type="entry name" value="Lipoprotein_DolP"/>
</dbReference>
<dbReference type="SMART" id="SM00749">
    <property type="entry name" value="BON"/>
    <property type="match status" value="1"/>
</dbReference>
<dbReference type="AlphaFoldDB" id="A0A2W7PEE1"/>
<dbReference type="PROSITE" id="PS50914">
    <property type="entry name" value="BON"/>
    <property type="match status" value="1"/>
</dbReference>
<evidence type="ECO:0000313" key="4">
    <source>
        <dbReference type="EMBL" id="PZX34614.1"/>
    </source>
</evidence>
<evidence type="ECO:0000256" key="2">
    <source>
        <dbReference type="SAM" id="SignalP"/>
    </source>
</evidence>
<sequence>MTARYRFRIAALALPLAVLATAASAPGTAAPTDAPAAPSSTGRTAAPRDTAAASDRAITAEVQARLANARTLDPARIRVSTTDGVVKLEGTVRDDKQRTMAMELARSVRGVSAVSDELRAGTD</sequence>
<dbReference type="Pfam" id="PF04972">
    <property type="entry name" value="BON"/>
    <property type="match status" value="1"/>
</dbReference>